<comment type="caution">
    <text evidence="2">The sequence shown here is derived from an EMBL/GenBank/DDBJ whole genome shotgun (WGS) entry which is preliminary data.</text>
</comment>
<evidence type="ECO:0000259" key="1">
    <source>
        <dbReference type="PROSITE" id="PS50263"/>
    </source>
</evidence>
<evidence type="ECO:0000313" key="3">
    <source>
        <dbReference type="Proteomes" id="UP000178606"/>
    </source>
</evidence>
<dbReference type="PANTHER" id="PTHR23088">
    <property type="entry name" value="NITRILASE-RELATED"/>
    <property type="match status" value="1"/>
</dbReference>
<dbReference type="EMBL" id="MFKF01000002">
    <property type="protein sequence ID" value="OGG57286.1"/>
    <property type="molecule type" value="Genomic_DNA"/>
</dbReference>
<dbReference type="Proteomes" id="UP000178606">
    <property type="component" value="Unassembled WGS sequence"/>
</dbReference>
<organism evidence="2 3">
    <name type="scientific">Handelsmanbacteria sp. (strain RIFCSPLOWO2_12_FULL_64_10)</name>
    <dbReference type="NCBI Taxonomy" id="1817868"/>
    <lineage>
        <taxon>Bacteria</taxon>
        <taxon>Candidatus Handelsmaniibacteriota</taxon>
    </lineage>
</organism>
<dbReference type="InterPro" id="IPR003010">
    <property type="entry name" value="C-N_Hydrolase"/>
</dbReference>
<dbReference type="Gene3D" id="3.60.110.10">
    <property type="entry name" value="Carbon-nitrogen hydrolase"/>
    <property type="match status" value="1"/>
</dbReference>
<dbReference type="PROSITE" id="PS50263">
    <property type="entry name" value="CN_HYDROLASE"/>
    <property type="match status" value="1"/>
</dbReference>
<protein>
    <recommendedName>
        <fullName evidence="1">CN hydrolase domain-containing protein</fullName>
    </recommendedName>
</protein>
<dbReference type="Pfam" id="PF00795">
    <property type="entry name" value="CN_hydrolase"/>
    <property type="match status" value="1"/>
</dbReference>
<name>A0A1F6D792_HANXR</name>
<sequence length="273" mass="30167">MHIRVAACQVLTFPSPKESADKMIHWMRLAAKDGVQVVAFPEAGICGYACTPGYWEGADPKAFRAAERRVERAAKTLGLAVVLGTVHWEEGRLFNSLLLIDRDGTVKGRYSKTHLAERWPAPGRRLFVTKLAGVPSCFIICHDVRYPELVRLPAIAGAQICYFCSNESGLLQEYKLSAYRAMPIARATENSIYVVMANAPANPDDLHSPSQSHGNSKVIHPDGNVICEAGFFEERLVAATVDLSAANRAMALRSVNDETILREWMREGVRLVE</sequence>
<dbReference type="InterPro" id="IPR036526">
    <property type="entry name" value="C-N_Hydrolase_sf"/>
</dbReference>
<dbReference type="AlphaFoldDB" id="A0A1F6D792"/>
<accession>A0A1F6D792</accession>
<evidence type="ECO:0000313" key="2">
    <source>
        <dbReference type="EMBL" id="OGG57286.1"/>
    </source>
</evidence>
<dbReference type="CDD" id="cd07197">
    <property type="entry name" value="nitrilase"/>
    <property type="match status" value="1"/>
</dbReference>
<reference evidence="2 3" key="1">
    <citation type="journal article" date="2016" name="Nat. Commun.">
        <title>Thousands of microbial genomes shed light on interconnected biogeochemical processes in an aquifer system.</title>
        <authorList>
            <person name="Anantharaman K."/>
            <person name="Brown C.T."/>
            <person name="Hug L.A."/>
            <person name="Sharon I."/>
            <person name="Castelle C.J."/>
            <person name="Probst A.J."/>
            <person name="Thomas B.C."/>
            <person name="Singh A."/>
            <person name="Wilkins M.J."/>
            <person name="Karaoz U."/>
            <person name="Brodie E.L."/>
            <person name="Williams K.H."/>
            <person name="Hubbard S.S."/>
            <person name="Banfield J.F."/>
        </authorList>
    </citation>
    <scope>NUCLEOTIDE SEQUENCE [LARGE SCALE GENOMIC DNA]</scope>
    <source>
        <strain evidence="3">RIFCSPLOWO2_12_FULL_64_10</strain>
    </source>
</reference>
<dbReference type="PANTHER" id="PTHR23088:SF27">
    <property type="entry name" value="DEAMINATED GLUTATHIONE AMIDASE"/>
    <property type="match status" value="1"/>
</dbReference>
<proteinExistence type="predicted"/>
<dbReference type="SUPFAM" id="SSF56317">
    <property type="entry name" value="Carbon-nitrogen hydrolase"/>
    <property type="match status" value="1"/>
</dbReference>
<gene>
    <name evidence="2" type="ORF">A3F84_02185</name>
</gene>
<feature type="domain" description="CN hydrolase" evidence="1">
    <location>
        <begin position="3"/>
        <end position="243"/>
    </location>
</feature>